<feature type="transmembrane region" description="Helical" evidence="11">
    <location>
        <begin position="12"/>
        <end position="33"/>
    </location>
</feature>
<dbReference type="EC" id="3.4.24.-" evidence="11"/>
<dbReference type="Proteomes" id="UP000011815">
    <property type="component" value="Chromosome"/>
</dbReference>
<organism evidence="13 14">
    <name type="scientific">Blattabacterium cuenoti BPAA</name>
    <dbReference type="NCBI Taxonomy" id="1229512"/>
    <lineage>
        <taxon>Bacteria</taxon>
        <taxon>Pseudomonadati</taxon>
        <taxon>Bacteroidota</taxon>
        <taxon>Flavobacteriia</taxon>
        <taxon>Flavobacteriales</taxon>
        <taxon>Blattabacteriaceae</taxon>
        <taxon>Blattabacterium</taxon>
    </lineage>
</organism>
<dbReference type="GO" id="GO:0016020">
    <property type="term" value="C:membrane"/>
    <property type="evidence" value="ECO:0007669"/>
    <property type="project" value="UniProtKB-SubCell"/>
</dbReference>
<dbReference type="SUPFAM" id="SSF50156">
    <property type="entry name" value="PDZ domain-like"/>
    <property type="match status" value="2"/>
</dbReference>
<dbReference type="PATRIC" id="fig|1229512.3.peg.489"/>
<dbReference type="PANTHER" id="PTHR42837:SF2">
    <property type="entry name" value="MEMBRANE METALLOPROTEASE ARASP2, CHLOROPLASTIC-RELATED"/>
    <property type="match status" value="1"/>
</dbReference>
<feature type="domain" description="Peptidase M50" evidence="12">
    <location>
        <begin position="11"/>
        <end position="428"/>
    </location>
</feature>
<keyword evidence="5 11" id="KW-0812">Transmembrane</keyword>
<comment type="similarity">
    <text evidence="3 11">Belongs to the peptidase M50B family.</text>
</comment>
<evidence type="ECO:0000259" key="12">
    <source>
        <dbReference type="Pfam" id="PF02163"/>
    </source>
</evidence>
<sequence>MSSILIRSIQLLLSISILVVVHELGHFIVAQVFKVRVERFFLFFDPWFSLLKKKIGNTIYGIGWLPLGGYVKISGMMMDDKENNNQLENQPKDWEFRSKSAIKRLLIISGGIFFNILLSFLIFTLLLFKYGETYLPTKNVKYGIEVDSLGEKIGLKNGDKILFVNEKYVPYFNDIPKAIILGNSITIDRMGNIVKLSLNNNKKKFLFDRKELNFFIQPRVPPIINYVVKNSEAEKYGLRNNDEILAINSEFVLFSDQLKDLLSKHKNENILMSINRNGKLIQKEIFLDPKGILGIYLKKFMDLDQIFLFEKKSYSFFESIPHGIEKAWDVLKNQIFFLKNVFHIETKAYKQIGSFFSIAREFPSKWNWDIFWTLTATLSIWLAFLNLFPIPSLDGGYLLFIMIEMITRKKINEEIVERCTVYGFFVMSFIMMLIIIWDILKVFFY</sequence>
<feature type="transmembrane region" description="Helical" evidence="11">
    <location>
        <begin position="390"/>
        <end position="407"/>
    </location>
</feature>
<dbReference type="GO" id="GO:0046872">
    <property type="term" value="F:metal ion binding"/>
    <property type="evidence" value="ECO:0007669"/>
    <property type="project" value="UniProtKB-KW"/>
</dbReference>
<dbReference type="EMBL" id="AP012548">
    <property type="protein sequence ID" value="BAM99775.1"/>
    <property type="molecule type" value="Genomic_DNA"/>
</dbReference>
<keyword evidence="6 11" id="KW-0378">Hydrolase</keyword>
<dbReference type="eggNOG" id="COG0750">
    <property type="taxonomic scope" value="Bacteria"/>
</dbReference>
<feature type="transmembrane region" description="Helical" evidence="11">
    <location>
        <begin position="105"/>
        <end position="128"/>
    </location>
</feature>
<dbReference type="InterPro" id="IPR036034">
    <property type="entry name" value="PDZ_sf"/>
</dbReference>
<dbReference type="NCBIfam" id="TIGR00054">
    <property type="entry name" value="RIP metalloprotease RseP"/>
    <property type="match status" value="1"/>
</dbReference>
<evidence type="ECO:0000256" key="6">
    <source>
        <dbReference type="ARBA" id="ARBA00022801"/>
    </source>
</evidence>
<dbReference type="RefSeq" id="WP_015430094.1">
    <property type="nucleotide sequence ID" value="NC_020510.1"/>
</dbReference>
<keyword evidence="11" id="KW-0479">Metal-binding</keyword>
<evidence type="ECO:0000256" key="5">
    <source>
        <dbReference type="ARBA" id="ARBA00022692"/>
    </source>
</evidence>
<dbReference type="Gene3D" id="2.30.42.10">
    <property type="match status" value="1"/>
</dbReference>
<proteinExistence type="inferred from homology"/>
<dbReference type="Pfam" id="PF02163">
    <property type="entry name" value="Peptidase_M50"/>
    <property type="match status" value="1"/>
</dbReference>
<comment type="subcellular location">
    <subcellularLocation>
        <location evidence="2">Membrane</location>
        <topology evidence="2">Multi-pass membrane protein</topology>
    </subcellularLocation>
</comment>
<protein>
    <recommendedName>
        <fullName evidence="11">Zinc metalloprotease</fullName>
        <ecNumber evidence="11">3.4.24.-</ecNumber>
    </recommendedName>
</protein>
<keyword evidence="7 11" id="KW-0862">Zinc</keyword>
<evidence type="ECO:0000313" key="14">
    <source>
        <dbReference type="Proteomes" id="UP000011815"/>
    </source>
</evidence>
<name>M4ZU66_9FLAO</name>
<evidence type="ECO:0000256" key="4">
    <source>
        <dbReference type="ARBA" id="ARBA00022670"/>
    </source>
</evidence>
<dbReference type="STRING" id="1229512.BPAA_505"/>
<dbReference type="AlphaFoldDB" id="M4ZU66"/>
<evidence type="ECO:0000256" key="11">
    <source>
        <dbReference type="RuleBase" id="RU362031"/>
    </source>
</evidence>
<evidence type="ECO:0000256" key="1">
    <source>
        <dbReference type="ARBA" id="ARBA00001947"/>
    </source>
</evidence>
<dbReference type="GO" id="GO:0006508">
    <property type="term" value="P:proteolysis"/>
    <property type="evidence" value="ECO:0007669"/>
    <property type="project" value="UniProtKB-KW"/>
</dbReference>
<evidence type="ECO:0000313" key="13">
    <source>
        <dbReference type="EMBL" id="BAM99775.1"/>
    </source>
</evidence>
<keyword evidence="9 11" id="KW-0482">Metalloprotease</keyword>
<gene>
    <name evidence="13" type="ORF">BPAA_505</name>
</gene>
<feature type="transmembrane region" description="Helical" evidence="11">
    <location>
        <begin position="419"/>
        <end position="440"/>
    </location>
</feature>
<dbReference type="InterPro" id="IPR004387">
    <property type="entry name" value="Pept_M50_Zn"/>
</dbReference>
<accession>M4ZU66</accession>
<dbReference type="CDD" id="cd06163">
    <property type="entry name" value="S2P-M50_PDZ_RseP-like"/>
    <property type="match status" value="1"/>
</dbReference>
<comment type="cofactor">
    <cofactor evidence="1 11">
        <name>Zn(2+)</name>
        <dbReference type="ChEBI" id="CHEBI:29105"/>
    </cofactor>
</comment>
<evidence type="ECO:0000256" key="3">
    <source>
        <dbReference type="ARBA" id="ARBA00007931"/>
    </source>
</evidence>
<dbReference type="PANTHER" id="PTHR42837">
    <property type="entry name" value="REGULATOR OF SIGMA-E PROTEASE RSEP"/>
    <property type="match status" value="1"/>
</dbReference>
<keyword evidence="10 11" id="KW-0472">Membrane</keyword>
<keyword evidence="4" id="KW-0645">Protease</keyword>
<dbReference type="GO" id="GO:0004222">
    <property type="term" value="F:metalloendopeptidase activity"/>
    <property type="evidence" value="ECO:0007669"/>
    <property type="project" value="InterPro"/>
</dbReference>
<evidence type="ECO:0000256" key="7">
    <source>
        <dbReference type="ARBA" id="ARBA00022833"/>
    </source>
</evidence>
<reference evidence="13 14" key="1">
    <citation type="journal article" date="2013" name="Biol. Lett.">
        <title>Maintenance of essential amino acid synthesis pathways in the Blattabacterium cuenoti symbiont of a wood-feeding cockroach.</title>
        <authorList>
            <person name="Tokuda G."/>
            <person name="Elbourne L.D.H."/>
            <person name="Kinjo Y."/>
            <person name="Saitoh S."/>
            <person name="Sabree Z."/>
            <person name="Hojo M."/>
            <person name="Yamada A."/>
            <person name="Hayashi Y."/>
            <person name="Shigenobu S."/>
            <person name="Bandi C."/>
            <person name="Paulsen I.T."/>
            <person name="Watanabe H."/>
            <person name="Lo N."/>
        </authorList>
    </citation>
    <scope>NUCLEOTIDE SEQUENCE [LARGE SCALE GENOMIC DNA]</scope>
    <source>
        <strain evidence="13 14">BPAA</strain>
    </source>
</reference>
<evidence type="ECO:0000256" key="2">
    <source>
        <dbReference type="ARBA" id="ARBA00004141"/>
    </source>
</evidence>
<evidence type="ECO:0000256" key="8">
    <source>
        <dbReference type="ARBA" id="ARBA00022989"/>
    </source>
</evidence>
<evidence type="ECO:0000256" key="9">
    <source>
        <dbReference type="ARBA" id="ARBA00023049"/>
    </source>
</evidence>
<dbReference type="KEGG" id="blp:BPAA_505"/>
<dbReference type="InterPro" id="IPR008915">
    <property type="entry name" value="Peptidase_M50"/>
</dbReference>
<evidence type="ECO:0000256" key="10">
    <source>
        <dbReference type="ARBA" id="ARBA00023136"/>
    </source>
</evidence>
<dbReference type="HOGENOM" id="CLU_025778_0_0_10"/>
<keyword evidence="8 11" id="KW-1133">Transmembrane helix</keyword>